<feature type="compositionally biased region" description="Basic residues" evidence="1">
    <location>
        <begin position="101"/>
        <end position="113"/>
    </location>
</feature>
<feature type="compositionally biased region" description="Polar residues" evidence="1">
    <location>
        <begin position="418"/>
        <end position="429"/>
    </location>
</feature>
<accession>A0A7W9J2G8</accession>
<comment type="caution">
    <text evidence="2">The sequence shown here is derived from an EMBL/GenBank/DDBJ whole genome shotgun (WGS) entry which is preliminary data.</text>
</comment>
<gene>
    <name evidence="2" type="ORF">HDA39_000402</name>
</gene>
<feature type="region of interest" description="Disordered" evidence="1">
    <location>
        <begin position="166"/>
        <end position="329"/>
    </location>
</feature>
<evidence type="ECO:0000313" key="2">
    <source>
        <dbReference type="EMBL" id="MBB5833668.1"/>
    </source>
</evidence>
<dbReference type="Proteomes" id="UP000549971">
    <property type="component" value="Unassembled WGS sequence"/>
</dbReference>
<dbReference type="EMBL" id="JACHMY010000001">
    <property type="protein sequence ID" value="MBB5833668.1"/>
    <property type="molecule type" value="Genomic_DNA"/>
</dbReference>
<proteinExistence type="predicted"/>
<feature type="compositionally biased region" description="Polar residues" evidence="1">
    <location>
        <begin position="225"/>
        <end position="253"/>
    </location>
</feature>
<evidence type="ECO:0000256" key="1">
    <source>
        <dbReference type="SAM" id="MobiDB-lite"/>
    </source>
</evidence>
<name>A0A7W9J2G8_9ACTN</name>
<feature type="compositionally biased region" description="Low complexity" evidence="1">
    <location>
        <begin position="254"/>
        <end position="272"/>
    </location>
</feature>
<dbReference type="AlphaFoldDB" id="A0A7W9J2G8"/>
<sequence>MHPTQVVPLRQRPPHPQRPRLGHPHHHPRQPVHQELLPNQHPHRKVALRNQSKIHHRLPPTTPPRPPQPEREHHQIDPQHQNHQPMALHQPRILQNPPPQWKRHRQNHLRQIRRPPPQPSHPNRSTPAIRRPGMRLLCSRTTSAPSPRILPGHPVCPYLQALCPRPNRPPPMPNPTPRLALRPRPQTALRQRQIHRIHEIPPEFRTTPKSAADHHPDDQAHANHRTNPASQAETTSPQPQFAPTPVCNPTATKPQQSTPNPHSTTPTHCCTPKQPLTPLPSAPNQTIRPATPPSHPPHINHSACTTPTSSHPCHRPAATYPRGSAPSPRTTHLATAALGLPRPTPRRQAQAMPCTHPRQPNAPAPPVPHHASHRAAVPQRRRNPDRCPAPVTALYLLTAHRSANAAPVPHTPDPAVQSPRSTFGQSIHTPGTARHIARPPARG</sequence>
<feature type="compositionally biased region" description="Pro residues" evidence="1">
    <location>
        <begin position="166"/>
        <end position="176"/>
    </location>
</feature>
<feature type="compositionally biased region" description="Basic residues" evidence="1">
    <location>
        <begin position="41"/>
        <end position="58"/>
    </location>
</feature>
<feature type="compositionally biased region" description="Basic and acidic residues" evidence="1">
    <location>
        <begin position="68"/>
        <end position="77"/>
    </location>
</feature>
<feature type="compositionally biased region" description="Basic and acidic residues" evidence="1">
    <location>
        <begin position="211"/>
        <end position="221"/>
    </location>
</feature>
<protein>
    <submittedName>
        <fullName evidence="2">Uncharacterized protein</fullName>
    </submittedName>
</protein>
<feature type="compositionally biased region" description="Basic residues" evidence="1">
    <location>
        <begin position="12"/>
        <end position="30"/>
    </location>
</feature>
<feature type="region of interest" description="Disordered" evidence="1">
    <location>
        <begin position="404"/>
        <end position="443"/>
    </location>
</feature>
<keyword evidence="3" id="KW-1185">Reference proteome</keyword>
<feature type="region of interest" description="Disordered" evidence="1">
    <location>
        <begin position="1"/>
        <end position="134"/>
    </location>
</feature>
<evidence type="ECO:0000313" key="3">
    <source>
        <dbReference type="Proteomes" id="UP000549971"/>
    </source>
</evidence>
<feature type="region of interest" description="Disordered" evidence="1">
    <location>
        <begin position="343"/>
        <end position="387"/>
    </location>
</feature>
<feature type="compositionally biased region" description="Polar residues" evidence="1">
    <location>
        <begin position="302"/>
        <end position="311"/>
    </location>
</feature>
<reference evidence="2 3" key="1">
    <citation type="submission" date="2020-08" db="EMBL/GenBank/DDBJ databases">
        <title>Sequencing the genomes of 1000 actinobacteria strains.</title>
        <authorList>
            <person name="Klenk H.-P."/>
        </authorList>
    </citation>
    <scope>NUCLEOTIDE SEQUENCE [LARGE SCALE GENOMIC DNA]</scope>
    <source>
        <strain evidence="2 3">DSM 28967</strain>
    </source>
</reference>
<organism evidence="2 3">
    <name type="scientific">Kribbella italica</name>
    <dbReference type="NCBI Taxonomy" id="1540520"/>
    <lineage>
        <taxon>Bacteria</taxon>
        <taxon>Bacillati</taxon>
        <taxon>Actinomycetota</taxon>
        <taxon>Actinomycetes</taxon>
        <taxon>Propionibacteriales</taxon>
        <taxon>Kribbellaceae</taxon>
        <taxon>Kribbella</taxon>
    </lineage>
</organism>